<gene>
    <name evidence="2" type="primary">Mo03546</name>
    <name evidence="2" type="ORF">E5Q_03546</name>
</gene>
<proteinExistence type="predicted"/>
<dbReference type="InParanoid" id="G7E236"/>
<accession>G7E236</accession>
<reference evidence="2 3" key="2">
    <citation type="journal article" date="2012" name="Open Biol.">
        <title>Characteristics of nucleosomes and linker DNA regions on the genome of the basidiomycete Mixia osmundae revealed by mono- and dinucleosome mapping.</title>
        <authorList>
            <person name="Nishida H."/>
            <person name="Kondo S."/>
            <person name="Matsumoto T."/>
            <person name="Suzuki Y."/>
            <person name="Yoshikawa H."/>
            <person name="Taylor T.D."/>
            <person name="Sugiyama J."/>
        </authorList>
    </citation>
    <scope>NUCLEOTIDE SEQUENCE [LARGE SCALE GENOMIC DNA]</scope>
    <source>
        <strain evidence="3">CBS 9802 / IAM 14324 / JCM 22182 / KY 12970</strain>
    </source>
</reference>
<dbReference type="Proteomes" id="UP000009131">
    <property type="component" value="Unassembled WGS sequence"/>
</dbReference>
<keyword evidence="3" id="KW-1185">Reference proteome</keyword>
<name>G7E236_MIXOS</name>
<evidence type="ECO:0000313" key="3">
    <source>
        <dbReference type="Proteomes" id="UP000009131"/>
    </source>
</evidence>
<dbReference type="RefSeq" id="XP_014567278.1">
    <property type="nucleotide sequence ID" value="XM_014711792.1"/>
</dbReference>
<dbReference type="EMBL" id="BABT02000108">
    <property type="protein sequence ID" value="GAA96873.1"/>
    <property type="molecule type" value="Genomic_DNA"/>
</dbReference>
<sequence>MLGLLYLTSFVASLAGVEIQAAPIWSLRHRGWTLTPSFEVSCDEVGQIWTVEHRMIQFETDEEDPGSYTLVHKPIPGETHYFGHQIMQSDARIGFEGYVVPVKIWIDEVIDHHALASDLEQELYEVCCRIRVEFLIDIDLATGRTCSTSRMITHMNSRRYRATQHNSSSHMSRQ</sequence>
<organism evidence="2 3">
    <name type="scientific">Mixia osmundae (strain CBS 9802 / IAM 14324 / JCM 22182 / KY 12970)</name>
    <dbReference type="NCBI Taxonomy" id="764103"/>
    <lineage>
        <taxon>Eukaryota</taxon>
        <taxon>Fungi</taxon>
        <taxon>Dikarya</taxon>
        <taxon>Basidiomycota</taxon>
        <taxon>Pucciniomycotina</taxon>
        <taxon>Mixiomycetes</taxon>
        <taxon>Mixiales</taxon>
        <taxon>Mixiaceae</taxon>
        <taxon>Mixia</taxon>
    </lineage>
</organism>
<comment type="caution">
    <text evidence="2">The sequence shown here is derived from an EMBL/GenBank/DDBJ whole genome shotgun (WGS) entry which is preliminary data.</text>
</comment>
<dbReference type="HOGENOM" id="CLU_1540445_0_0_1"/>
<protein>
    <submittedName>
        <fullName evidence="2">Uncharacterized protein</fullName>
    </submittedName>
</protein>
<evidence type="ECO:0000313" key="2">
    <source>
        <dbReference type="EMBL" id="GAA96873.1"/>
    </source>
</evidence>
<keyword evidence="1" id="KW-0732">Signal</keyword>
<feature type="chain" id="PRO_5009955737" evidence="1">
    <location>
        <begin position="17"/>
        <end position="174"/>
    </location>
</feature>
<evidence type="ECO:0000256" key="1">
    <source>
        <dbReference type="SAM" id="SignalP"/>
    </source>
</evidence>
<reference evidence="2 3" key="1">
    <citation type="journal article" date="2011" name="J. Gen. Appl. Microbiol.">
        <title>Draft genome sequencing of the enigmatic basidiomycete Mixia osmundae.</title>
        <authorList>
            <person name="Nishida H."/>
            <person name="Nagatsuka Y."/>
            <person name="Sugiyama J."/>
        </authorList>
    </citation>
    <scope>NUCLEOTIDE SEQUENCE [LARGE SCALE GENOMIC DNA]</scope>
    <source>
        <strain evidence="3">CBS 9802 / IAM 14324 / JCM 22182 / KY 12970</strain>
    </source>
</reference>
<dbReference type="AlphaFoldDB" id="G7E236"/>
<feature type="signal peptide" evidence="1">
    <location>
        <begin position="1"/>
        <end position="16"/>
    </location>
</feature>